<organism evidence="3 4">
    <name type="scientific">Sphenostylis stenocarpa</name>
    <dbReference type="NCBI Taxonomy" id="92480"/>
    <lineage>
        <taxon>Eukaryota</taxon>
        <taxon>Viridiplantae</taxon>
        <taxon>Streptophyta</taxon>
        <taxon>Embryophyta</taxon>
        <taxon>Tracheophyta</taxon>
        <taxon>Spermatophyta</taxon>
        <taxon>Magnoliopsida</taxon>
        <taxon>eudicotyledons</taxon>
        <taxon>Gunneridae</taxon>
        <taxon>Pentapetalae</taxon>
        <taxon>rosids</taxon>
        <taxon>fabids</taxon>
        <taxon>Fabales</taxon>
        <taxon>Fabaceae</taxon>
        <taxon>Papilionoideae</taxon>
        <taxon>50 kb inversion clade</taxon>
        <taxon>NPAAA clade</taxon>
        <taxon>indigoferoid/millettioid clade</taxon>
        <taxon>Phaseoleae</taxon>
        <taxon>Sphenostylis</taxon>
    </lineage>
</organism>
<feature type="chain" id="PRO_5041712193" evidence="2">
    <location>
        <begin position="27"/>
        <end position="163"/>
    </location>
</feature>
<sequence length="163" mass="18077">MGSKMSGQSILVGILCIALVLVSGEASIRRDEINLVYCAQPGEGQCKDITLCTQFCLSRNLHGGGEVLEGEKEVEKGGGAIGEALQLQHRARENRDFSQHSKTESHAFDSKEQEDPQYKKKPPSPLQKVKFPSLSCFFGKRIRMLREKNVNRLSVVIAFSRPT</sequence>
<name>A0AA86SL77_9FABA</name>
<proteinExistence type="predicted"/>
<evidence type="ECO:0000313" key="3">
    <source>
        <dbReference type="EMBL" id="CAJ1949300.1"/>
    </source>
</evidence>
<dbReference type="AlphaFoldDB" id="A0AA86SL77"/>
<reference evidence="3" key="1">
    <citation type="submission" date="2023-10" db="EMBL/GenBank/DDBJ databases">
        <authorList>
            <person name="Domelevo Entfellner J.-B."/>
        </authorList>
    </citation>
    <scope>NUCLEOTIDE SEQUENCE</scope>
</reference>
<protein>
    <submittedName>
        <fullName evidence="3">Uncharacterized protein</fullName>
    </submittedName>
</protein>
<dbReference type="Gramene" id="rna-AYBTSS11_LOCUS13654">
    <property type="protein sequence ID" value="CAJ1949300.1"/>
    <property type="gene ID" value="gene-AYBTSS11_LOCUS13654"/>
</dbReference>
<dbReference type="EMBL" id="OY731401">
    <property type="protein sequence ID" value="CAJ1949300.1"/>
    <property type="molecule type" value="Genomic_DNA"/>
</dbReference>
<dbReference type="Proteomes" id="UP001189624">
    <property type="component" value="Chromosome 4"/>
</dbReference>
<feature type="region of interest" description="Disordered" evidence="1">
    <location>
        <begin position="89"/>
        <end position="127"/>
    </location>
</feature>
<accession>A0AA86SL77</accession>
<keyword evidence="2" id="KW-0732">Signal</keyword>
<feature type="signal peptide" evidence="2">
    <location>
        <begin position="1"/>
        <end position="26"/>
    </location>
</feature>
<gene>
    <name evidence="3" type="ORF">AYBTSS11_LOCUS13654</name>
</gene>
<evidence type="ECO:0000256" key="2">
    <source>
        <dbReference type="SAM" id="SignalP"/>
    </source>
</evidence>
<feature type="compositionally biased region" description="Basic and acidic residues" evidence="1">
    <location>
        <begin position="90"/>
        <end position="118"/>
    </location>
</feature>
<evidence type="ECO:0000313" key="4">
    <source>
        <dbReference type="Proteomes" id="UP001189624"/>
    </source>
</evidence>
<evidence type="ECO:0000256" key="1">
    <source>
        <dbReference type="SAM" id="MobiDB-lite"/>
    </source>
</evidence>
<keyword evidence="4" id="KW-1185">Reference proteome</keyword>